<keyword evidence="1" id="KW-0812">Transmembrane</keyword>
<feature type="transmembrane region" description="Helical" evidence="1">
    <location>
        <begin position="271"/>
        <end position="290"/>
    </location>
</feature>
<keyword evidence="1" id="KW-1133">Transmembrane helix</keyword>
<evidence type="ECO:0000259" key="3">
    <source>
        <dbReference type="Pfam" id="PF26514"/>
    </source>
</evidence>
<feature type="transmembrane region" description="Helical" evidence="1">
    <location>
        <begin position="186"/>
        <end position="208"/>
    </location>
</feature>
<evidence type="ECO:0000256" key="1">
    <source>
        <dbReference type="SAM" id="Phobius"/>
    </source>
</evidence>
<comment type="caution">
    <text evidence="4">The sequence shown here is derived from an EMBL/GenBank/DDBJ whole genome shotgun (WGS) entry which is preliminary data.</text>
</comment>
<keyword evidence="2" id="KW-0732">Signal</keyword>
<dbReference type="EMBL" id="VBAP01000015">
    <property type="protein sequence ID" value="TMI76644.1"/>
    <property type="molecule type" value="Genomic_DNA"/>
</dbReference>
<dbReference type="Proteomes" id="UP000318834">
    <property type="component" value="Unassembled WGS sequence"/>
</dbReference>
<proteinExistence type="predicted"/>
<feature type="signal peptide" evidence="2">
    <location>
        <begin position="1"/>
        <end position="20"/>
    </location>
</feature>
<feature type="chain" id="PRO_5022198622" description="DUF8173 domain-containing protein" evidence="2">
    <location>
        <begin position="21"/>
        <end position="306"/>
    </location>
</feature>
<feature type="transmembrane region" description="Helical" evidence="1">
    <location>
        <begin position="247"/>
        <end position="265"/>
    </location>
</feature>
<reference evidence="4 5" key="1">
    <citation type="journal article" date="2019" name="Nat. Microbiol.">
        <title>Mediterranean grassland soil C-N compound turnover is dependent on rainfall and depth, and is mediated by genomically divergent microorganisms.</title>
        <authorList>
            <person name="Diamond S."/>
            <person name="Andeer P.F."/>
            <person name="Li Z."/>
            <person name="Crits-Christoph A."/>
            <person name="Burstein D."/>
            <person name="Anantharaman K."/>
            <person name="Lane K.R."/>
            <person name="Thomas B.C."/>
            <person name="Pan C."/>
            <person name="Northen T.R."/>
            <person name="Banfield J.F."/>
        </authorList>
    </citation>
    <scope>NUCLEOTIDE SEQUENCE [LARGE SCALE GENOMIC DNA]</scope>
    <source>
        <strain evidence="4">NP_8</strain>
    </source>
</reference>
<keyword evidence="1" id="KW-0472">Membrane</keyword>
<evidence type="ECO:0000256" key="2">
    <source>
        <dbReference type="SAM" id="SignalP"/>
    </source>
</evidence>
<dbReference type="AlphaFoldDB" id="A0A537IZA1"/>
<name>A0A537IZA1_9BACT</name>
<sequence>MRVMIGSFAAILLLAQPVRAQGLTVRMSGDVLIPAGTEQNGSVVTMNGRIQVDGTLQGDAMTMNGDIAVAGTVAGSVRTFNGSILLTPTARVDGDVWAVNGRVDRQPGAQVGGRIGEGLVFTRPRAPVFRRPWAGMGRWMSGAFFRMLAGWVMIGFTVMAAAIAALFPEQIHRVSTALSEMPGRALLAGVLLWVLLPPLVMALAVSIVGIPALAFVPLGLSVLGLVGFSAAAMLLGNRIAEGFHWHIGPVPDVVVGAAILMVLGWVPVLGWLAVLLAATWGIGGILLVTFGRAGKAPAASLPSAGA</sequence>
<accession>A0A537IZA1</accession>
<dbReference type="Pfam" id="PF26514">
    <property type="entry name" value="DUF8173"/>
    <property type="match status" value="1"/>
</dbReference>
<feature type="transmembrane region" description="Helical" evidence="1">
    <location>
        <begin position="214"/>
        <end position="235"/>
    </location>
</feature>
<organism evidence="4 5">
    <name type="scientific">Candidatus Segetimicrobium genomatis</name>
    <dbReference type="NCBI Taxonomy" id="2569760"/>
    <lineage>
        <taxon>Bacteria</taxon>
        <taxon>Bacillati</taxon>
        <taxon>Candidatus Sysuimicrobiota</taxon>
        <taxon>Candidatus Sysuimicrobiia</taxon>
        <taxon>Candidatus Sysuimicrobiales</taxon>
        <taxon>Candidatus Segetimicrobiaceae</taxon>
        <taxon>Candidatus Segetimicrobium</taxon>
    </lineage>
</organism>
<dbReference type="InterPro" id="IPR058486">
    <property type="entry name" value="DUF8173"/>
</dbReference>
<protein>
    <recommendedName>
        <fullName evidence="3">DUF8173 domain-containing protein</fullName>
    </recommendedName>
</protein>
<evidence type="ECO:0000313" key="4">
    <source>
        <dbReference type="EMBL" id="TMI76644.1"/>
    </source>
</evidence>
<feature type="domain" description="DUF8173" evidence="3">
    <location>
        <begin position="152"/>
        <end position="285"/>
    </location>
</feature>
<gene>
    <name evidence="4" type="ORF">E6H05_03075</name>
</gene>
<evidence type="ECO:0000313" key="5">
    <source>
        <dbReference type="Proteomes" id="UP000318834"/>
    </source>
</evidence>
<feature type="transmembrane region" description="Helical" evidence="1">
    <location>
        <begin position="143"/>
        <end position="166"/>
    </location>
</feature>